<protein>
    <recommendedName>
        <fullName evidence="4">Winged helix-turn helix domain-containing protein</fullName>
    </recommendedName>
</protein>
<gene>
    <name evidence="2" type="ORF">BSF38_01968</name>
</gene>
<dbReference type="EMBL" id="CP019082">
    <property type="protein sequence ID" value="APW60498.1"/>
    <property type="molecule type" value="Genomic_DNA"/>
</dbReference>
<dbReference type="AlphaFoldDB" id="A0A1U7CNK8"/>
<reference evidence="3" key="1">
    <citation type="submission" date="2016-12" db="EMBL/GenBank/DDBJ databases">
        <title>Comparative genomics of four Isosphaeraceae planctomycetes: a common pool of plasmids and glycoside hydrolase genes.</title>
        <authorList>
            <person name="Ivanova A."/>
        </authorList>
    </citation>
    <scope>NUCLEOTIDE SEQUENCE [LARGE SCALE GENOMIC DNA]</scope>
    <source>
        <strain evidence="3">PX4</strain>
    </source>
</reference>
<proteinExistence type="predicted"/>
<keyword evidence="3" id="KW-1185">Reference proteome</keyword>
<evidence type="ECO:0000313" key="3">
    <source>
        <dbReference type="Proteomes" id="UP000186309"/>
    </source>
</evidence>
<feature type="region of interest" description="Disordered" evidence="1">
    <location>
        <begin position="167"/>
        <end position="190"/>
    </location>
</feature>
<evidence type="ECO:0000256" key="1">
    <source>
        <dbReference type="SAM" id="MobiDB-lite"/>
    </source>
</evidence>
<dbReference type="InterPro" id="IPR009057">
    <property type="entry name" value="Homeodomain-like_sf"/>
</dbReference>
<organism evidence="2 3">
    <name type="scientific">Paludisphaera borealis</name>
    <dbReference type="NCBI Taxonomy" id="1387353"/>
    <lineage>
        <taxon>Bacteria</taxon>
        <taxon>Pseudomonadati</taxon>
        <taxon>Planctomycetota</taxon>
        <taxon>Planctomycetia</taxon>
        <taxon>Isosphaerales</taxon>
        <taxon>Isosphaeraceae</taxon>
        <taxon>Paludisphaera</taxon>
    </lineage>
</organism>
<dbReference type="STRING" id="1387353.BSF38_01968"/>
<sequence length="190" mass="21578">MTRVKVTLREPTPEERQALKRLASSRVAQARFVERARILLAVAEGRRPGQVARDLGVCRPTVYIWIRRFNDQGLLGLEDQPWAGRPPVYTAEQRAEVIAAALSDPKSRGLPFGCWTLDRLQAYLNERKGVPIKRSRIDEILLAKGLRWRCQEACFGERVDPAFAETRDHRSPLHQAAGGFSRRLPRRDGA</sequence>
<dbReference type="Proteomes" id="UP000186309">
    <property type="component" value="Chromosome"/>
</dbReference>
<dbReference type="KEGG" id="pbor:BSF38_01968"/>
<name>A0A1U7CNK8_9BACT</name>
<accession>A0A1U7CNK8</accession>
<evidence type="ECO:0008006" key="4">
    <source>
        <dbReference type="Google" id="ProtNLM"/>
    </source>
</evidence>
<dbReference type="RefSeq" id="WP_076345184.1">
    <property type="nucleotide sequence ID" value="NZ_CP019082.1"/>
</dbReference>
<dbReference type="SUPFAM" id="SSF46689">
    <property type="entry name" value="Homeodomain-like"/>
    <property type="match status" value="1"/>
</dbReference>
<evidence type="ECO:0000313" key="2">
    <source>
        <dbReference type="EMBL" id="APW60498.1"/>
    </source>
</evidence>
<dbReference type="Pfam" id="PF13565">
    <property type="entry name" value="HTH_32"/>
    <property type="match status" value="1"/>
</dbReference>